<organism evidence="1 2">
    <name type="scientific">Zongyangia hominis</name>
    <dbReference type="NCBI Taxonomy" id="2763677"/>
    <lineage>
        <taxon>Bacteria</taxon>
        <taxon>Bacillati</taxon>
        <taxon>Bacillota</taxon>
        <taxon>Clostridia</taxon>
        <taxon>Eubacteriales</taxon>
        <taxon>Oscillospiraceae</taxon>
        <taxon>Zongyangia</taxon>
    </lineage>
</organism>
<keyword evidence="2" id="KW-1185">Reference proteome</keyword>
<dbReference type="Proteomes" id="UP000660861">
    <property type="component" value="Unassembled WGS sequence"/>
</dbReference>
<evidence type="ECO:0008006" key="3">
    <source>
        <dbReference type="Google" id="ProtNLM"/>
    </source>
</evidence>
<accession>A0A926ICA8</accession>
<dbReference type="AlphaFoldDB" id="A0A926ICA8"/>
<reference evidence="1" key="1">
    <citation type="submission" date="2020-08" db="EMBL/GenBank/DDBJ databases">
        <title>Genome public.</title>
        <authorList>
            <person name="Liu C."/>
            <person name="Sun Q."/>
        </authorList>
    </citation>
    <scope>NUCLEOTIDE SEQUENCE</scope>
    <source>
        <strain evidence="1">NSJ-54</strain>
    </source>
</reference>
<name>A0A926ICA8_9FIRM</name>
<evidence type="ECO:0000313" key="1">
    <source>
        <dbReference type="EMBL" id="MBC8571158.1"/>
    </source>
</evidence>
<dbReference type="RefSeq" id="WP_262398249.1">
    <property type="nucleotide sequence ID" value="NZ_JACRTC010000007.1"/>
</dbReference>
<gene>
    <name evidence="1" type="ORF">H8709_10015</name>
</gene>
<protein>
    <recommendedName>
        <fullName evidence="3">Alcohol acetyltransferase</fullName>
    </recommendedName>
</protein>
<comment type="caution">
    <text evidence="1">The sequence shown here is derived from an EMBL/GenBank/DDBJ whole genome shotgun (WGS) entry which is preliminary data.</text>
</comment>
<sequence>MKQRKSNTWSRLDNAAKIFPSTTTKRDTKVFRFACELYELVDPIVLQQALDETMTHFPLYQSMMTRGLFWYYLEPCSQKPLVKLEAKPPLGPLYDANRKGLLFEVTYYRNRISLEVFHALSDGTGAMEFLRVLVYHYLIHKHGDTLGAAVPAMDYDASASQQSADSFAKYYNREGRQERHRTQWAHQLRGPRLSENRLRIIEGVAPVKDVLRKAHENHATLTVFLGAVLLCAIGEEMAVRDKKRPAVLTVPVNLRKYFDSQSARNFFSVINVGYDFRSGSGEFADVVEHLERGFAQMLTHEKLSERINMLAAIEHNFLVRLVPLALKDVVLRIADDFAAKEITASLSNIGRVTMPRELTPYIRLFDVFASTDILQICVCSFEENLTMSFSSAFVSTDVQRRFFRTLTGMGIPVTIAANEVDPDDSGEVKG</sequence>
<proteinExistence type="predicted"/>
<evidence type="ECO:0000313" key="2">
    <source>
        <dbReference type="Proteomes" id="UP000660861"/>
    </source>
</evidence>
<dbReference type="EMBL" id="JACRTC010000007">
    <property type="protein sequence ID" value="MBC8571158.1"/>
    <property type="molecule type" value="Genomic_DNA"/>
</dbReference>